<keyword evidence="9" id="KW-0675">Receptor</keyword>
<dbReference type="PRINTS" id="PR00252">
    <property type="entry name" value="NRIONCHANNEL"/>
</dbReference>
<dbReference type="InterPro" id="IPR006029">
    <property type="entry name" value="Neurotrans-gated_channel_TM"/>
</dbReference>
<dbReference type="PROSITE" id="PS00236">
    <property type="entry name" value="NEUROTR_ION_CHANNEL"/>
    <property type="match status" value="1"/>
</dbReference>
<reference evidence="18" key="1">
    <citation type="submission" date="2025-08" db="UniProtKB">
        <authorList>
            <consortium name="RefSeq"/>
        </authorList>
    </citation>
    <scope>IDENTIFICATION</scope>
    <source>
        <tissue evidence="18">Testes</tissue>
    </source>
</reference>
<sequence>MVELGGVGCFCSRLLIISAILVLLPSGSLQGKHERRLLDKVLKDYNKYERPVLNDSDPLTVQLGMTLQQIIDLDEKNQILTVNVWMRVYWLDAYMAWDPKEYGNITDIRVPPSEIWIPDILLYNSADERFDGTYPSNVLISSDGLCQYIPPGILSSTCKIDIEYFPFDEQMCQMKFGSWTYNGFKLDLQKLYEEGDISTFTTNGEWDLIGVPVVRSEFTYPCCPEPYPDISFYIHIRRRTLYYGFNMIIPCALMTVMAITGFTLPPDSGEKLTLGITILLSMTVFLLLIAETMPPTSEVIPLVGKYYGSTMLIVGLSVVMTIVGLNFHYRHPDNSDMSNTTRAIFLDWLPWLMRMKRPGKSNSKPKIRRHAHSAYDPVKAIDLEMNDIRLRTPPRIENRERMMYRRYKCNQTLEESKPMVMNEPICNGHVTPVKSQSSEAILKELKFLSEHFRKEEKHAEVMSEWHYACLVVDRLCLYLFLVGTTVSSFVIIFIAPNAREDLIKSL</sequence>
<dbReference type="SUPFAM" id="SSF90112">
    <property type="entry name" value="Neurotransmitter-gated ion-channel transmembrane pore"/>
    <property type="match status" value="1"/>
</dbReference>
<dbReference type="Pfam" id="PF02932">
    <property type="entry name" value="Neur_chan_memb"/>
    <property type="match status" value="1"/>
</dbReference>
<keyword evidence="11" id="KW-1071">Ligand-gated ion channel</keyword>
<feature type="transmembrane region" description="Helical" evidence="14">
    <location>
        <begin position="311"/>
        <end position="329"/>
    </location>
</feature>
<dbReference type="PANTHER" id="PTHR18945">
    <property type="entry name" value="NEUROTRANSMITTER GATED ION CHANNEL"/>
    <property type="match status" value="1"/>
</dbReference>
<accession>A0ABM0LVA1</accession>
<evidence type="ECO:0000256" key="7">
    <source>
        <dbReference type="ARBA" id="ARBA00023136"/>
    </source>
</evidence>
<feature type="transmembrane region" description="Helical" evidence="14">
    <location>
        <begin position="241"/>
        <end position="260"/>
    </location>
</feature>
<dbReference type="SUPFAM" id="SSF63712">
    <property type="entry name" value="Nicotinic receptor ligand binding domain-like"/>
    <property type="match status" value="1"/>
</dbReference>
<comment type="similarity">
    <text evidence="14">Belongs to the ligand-gated ion channel (TC 1.A.9) family.</text>
</comment>
<dbReference type="GeneID" id="100374210"/>
<dbReference type="InterPro" id="IPR002394">
    <property type="entry name" value="Nicotinic_acetylcholine_rcpt"/>
</dbReference>
<feature type="transmembrane region" description="Helical" evidence="14">
    <location>
        <begin position="6"/>
        <end position="26"/>
    </location>
</feature>
<evidence type="ECO:0000256" key="14">
    <source>
        <dbReference type="RuleBase" id="RU000687"/>
    </source>
</evidence>
<dbReference type="Proteomes" id="UP000694865">
    <property type="component" value="Unplaced"/>
</dbReference>
<dbReference type="InterPro" id="IPR038050">
    <property type="entry name" value="Neuro_actylchol_rec"/>
</dbReference>
<evidence type="ECO:0000256" key="5">
    <source>
        <dbReference type="ARBA" id="ARBA00023018"/>
    </source>
</evidence>
<feature type="transmembrane region" description="Helical" evidence="14">
    <location>
        <begin position="272"/>
        <end position="290"/>
    </location>
</feature>
<feature type="domain" description="Neurotransmitter-gated ion-channel ligand-binding" evidence="15">
    <location>
        <begin position="34"/>
        <end position="240"/>
    </location>
</feature>
<dbReference type="InterPro" id="IPR036719">
    <property type="entry name" value="Neuro-gated_channel_TM_sf"/>
</dbReference>
<evidence type="ECO:0000256" key="12">
    <source>
        <dbReference type="ARBA" id="ARBA00023303"/>
    </source>
</evidence>
<keyword evidence="10" id="KW-0325">Glycoprotein</keyword>
<dbReference type="InterPro" id="IPR018000">
    <property type="entry name" value="Neurotransmitter_ion_chnl_CS"/>
</dbReference>
<evidence type="ECO:0000259" key="16">
    <source>
        <dbReference type="Pfam" id="PF02932"/>
    </source>
</evidence>
<evidence type="ECO:0000256" key="9">
    <source>
        <dbReference type="ARBA" id="ARBA00023170"/>
    </source>
</evidence>
<evidence type="ECO:0000256" key="8">
    <source>
        <dbReference type="ARBA" id="ARBA00023157"/>
    </source>
</evidence>
<dbReference type="Gene3D" id="1.20.58.390">
    <property type="entry name" value="Neurotransmitter-gated ion-channel transmembrane domain"/>
    <property type="match status" value="2"/>
</dbReference>
<evidence type="ECO:0000256" key="10">
    <source>
        <dbReference type="ARBA" id="ARBA00023180"/>
    </source>
</evidence>
<keyword evidence="5" id="KW-0770">Synapse</keyword>
<evidence type="ECO:0000313" key="18">
    <source>
        <dbReference type="RefSeq" id="XP_006811692.1"/>
    </source>
</evidence>
<keyword evidence="6 14" id="KW-0406">Ion transport</keyword>
<evidence type="ECO:0000256" key="3">
    <source>
        <dbReference type="ARBA" id="ARBA00022692"/>
    </source>
</evidence>
<feature type="domain" description="Neurotransmitter-gated ion-channel transmembrane" evidence="16">
    <location>
        <begin position="247"/>
        <end position="491"/>
    </location>
</feature>
<dbReference type="Pfam" id="PF02931">
    <property type="entry name" value="Neur_chan_LBD"/>
    <property type="match status" value="1"/>
</dbReference>
<dbReference type="InterPro" id="IPR036734">
    <property type="entry name" value="Neur_chan_lig-bd_sf"/>
</dbReference>
<comment type="subcellular location">
    <subcellularLocation>
        <location evidence="13">Synaptic cell membrane</location>
        <topology evidence="13">Multi-pass membrane protein</topology>
    </subcellularLocation>
</comment>
<dbReference type="CDD" id="cd19051">
    <property type="entry name" value="LGIC_TM_cation"/>
    <property type="match status" value="1"/>
</dbReference>
<protein>
    <submittedName>
        <fullName evidence="18">Neuronal acetylcholine receptor subunit alpha-7-like</fullName>
    </submittedName>
</protein>
<dbReference type="Gene3D" id="2.70.170.10">
    <property type="entry name" value="Neurotransmitter-gated ion-channel ligand-binding domain"/>
    <property type="match status" value="1"/>
</dbReference>
<gene>
    <name evidence="18" type="primary">LOC100374210</name>
</gene>
<evidence type="ECO:0000256" key="6">
    <source>
        <dbReference type="ARBA" id="ARBA00023065"/>
    </source>
</evidence>
<dbReference type="InterPro" id="IPR006202">
    <property type="entry name" value="Neur_chan_lig-bd"/>
</dbReference>
<proteinExistence type="inferred from homology"/>
<keyword evidence="1 14" id="KW-0813">Transport</keyword>
<dbReference type="PRINTS" id="PR00254">
    <property type="entry name" value="NICOTINICR"/>
</dbReference>
<keyword evidence="12 14" id="KW-0407">Ion channel</keyword>
<evidence type="ECO:0000256" key="1">
    <source>
        <dbReference type="ARBA" id="ARBA00022448"/>
    </source>
</evidence>
<dbReference type="InterPro" id="IPR006201">
    <property type="entry name" value="Neur_channel"/>
</dbReference>
<dbReference type="RefSeq" id="XP_006811692.1">
    <property type="nucleotide sequence ID" value="XM_006811629.1"/>
</dbReference>
<keyword evidence="2" id="KW-1003">Cell membrane</keyword>
<evidence type="ECO:0000256" key="4">
    <source>
        <dbReference type="ARBA" id="ARBA00022989"/>
    </source>
</evidence>
<organism evidence="17 18">
    <name type="scientific">Saccoglossus kowalevskii</name>
    <name type="common">Acorn worm</name>
    <dbReference type="NCBI Taxonomy" id="10224"/>
    <lineage>
        <taxon>Eukaryota</taxon>
        <taxon>Metazoa</taxon>
        <taxon>Hemichordata</taxon>
        <taxon>Enteropneusta</taxon>
        <taxon>Harrimaniidae</taxon>
        <taxon>Saccoglossus</taxon>
    </lineage>
</organism>
<dbReference type="CDD" id="cd18997">
    <property type="entry name" value="LGIC_ECD_nAChR"/>
    <property type="match status" value="1"/>
</dbReference>
<evidence type="ECO:0000313" key="17">
    <source>
        <dbReference type="Proteomes" id="UP000694865"/>
    </source>
</evidence>
<keyword evidence="4 14" id="KW-1133">Transmembrane helix</keyword>
<evidence type="ECO:0000256" key="11">
    <source>
        <dbReference type="ARBA" id="ARBA00023286"/>
    </source>
</evidence>
<evidence type="ECO:0000256" key="2">
    <source>
        <dbReference type="ARBA" id="ARBA00022475"/>
    </source>
</evidence>
<feature type="transmembrane region" description="Helical" evidence="14">
    <location>
        <begin position="477"/>
        <end position="495"/>
    </location>
</feature>
<keyword evidence="8" id="KW-1015">Disulfide bond</keyword>
<name>A0ABM0LVA1_SACKO</name>
<keyword evidence="3 14" id="KW-0812">Transmembrane</keyword>
<keyword evidence="17" id="KW-1185">Reference proteome</keyword>
<dbReference type="NCBIfam" id="TIGR00860">
    <property type="entry name" value="LIC"/>
    <property type="match status" value="1"/>
</dbReference>
<keyword evidence="7 14" id="KW-0472">Membrane</keyword>
<evidence type="ECO:0000256" key="13">
    <source>
        <dbReference type="ARBA" id="ARBA00034099"/>
    </source>
</evidence>
<evidence type="ECO:0000259" key="15">
    <source>
        <dbReference type="Pfam" id="PF02931"/>
    </source>
</evidence>